<dbReference type="InterPro" id="IPR034746">
    <property type="entry name" value="POTRA"/>
</dbReference>
<dbReference type="Pfam" id="PF07244">
    <property type="entry name" value="POTRA"/>
    <property type="match status" value="1"/>
</dbReference>
<reference evidence="4 5" key="1">
    <citation type="submission" date="2018-11" db="EMBL/GenBank/DDBJ databases">
        <title>Novel bacteria species description.</title>
        <authorList>
            <person name="Han J.-H."/>
        </authorList>
    </citation>
    <scope>NUCLEOTIDE SEQUENCE [LARGE SCALE GENOMIC DNA]</scope>
    <source>
        <strain evidence="4 5">KCTC23259</strain>
    </source>
</reference>
<evidence type="ECO:0000259" key="3">
    <source>
        <dbReference type="PROSITE" id="PS51779"/>
    </source>
</evidence>
<comment type="subcellular location">
    <subcellularLocation>
        <location evidence="1">Membrane</location>
    </subcellularLocation>
</comment>
<evidence type="ECO:0000256" key="2">
    <source>
        <dbReference type="ARBA" id="ARBA00023136"/>
    </source>
</evidence>
<keyword evidence="2" id="KW-0472">Membrane</keyword>
<evidence type="ECO:0000313" key="4">
    <source>
        <dbReference type="EMBL" id="MCP9762470.1"/>
    </source>
</evidence>
<dbReference type="AlphaFoldDB" id="A0AAE3H1C2"/>
<dbReference type="RefSeq" id="WP_255036239.1">
    <property type="nucleotide sequence ID" value="NZ_RJUF01000010.1"/>
</dbReference>
<proteinExistence type="predicted"/>
<dbReference type="Gene3D" id="2.40.160.50">
    <property type="entry name" value="membrane protein fhac: a member of the omp85/tpsb transporter family"/>
    <property type="match status" value="1"/>
</dbReference>
<accession>A0AAE3H1C2</accession>
<keyword evidence="5" id="KW-1185">Reference proteome</keyword>
<dbReference type="GO" id="GO:0019867">
    <property type="term" value="C:outer membrane"/>
    <property type="evidence" value="ECO:0007669"/>
    <property type="project" value="InterPro"/>
</dbReference>
<dbReference type="EMBL" id="RJUF01000010">
    <property type="protein sequence ID" value="MCP9762470.1"/>
    <property type="molecule type" value="Genomic_DNA"/>
</dbReference>
<sequence length="463" mass="54445">MKIGSIKRVISLVLIVWYGGNLYAQNLLKINKIEVSGNSKTKEGIILRELNFKVGDSLSSVDLEKYIERSKQNLINTNLFLTVNILYNSNDQFTDIYIVLKERWYLVVLPEVLLADRSLNEWWYERNRDLTRLTYGINAKHFNLSGNNDQLRAKIMGGFVPYFELSYAKPYIDKRKRIGIRAGAFYSTQRTMAYRTWNDKLDFFVSEKRMRERKGAIFELRLRNALYHFHTINLGYTNTTISDTISKLNPNYFGVNTTKQEVFSFTYDYRFDQRDNRQYPLSGKLLYTQLSNFYVKKGYNQTNIFGLFSFYKPLNKSFFWETSLRAKLSTPQKQYYPLITGLGFSNNLVRGYELYVIDGQNYGLWKNTLKYELLKKEFNLKNIIKLSQFSTLPLAIYPNIYFDSGYIKNYIPVYSNSRLANKLLNGGGVGLDIVTWYNSNVRIYYSINQKGEKKFFFGISRDM</sequence>
<feature type="domain" description="POTRA" evidence="3">
    <location>
        <begin position="28"/>
        <end position="103"/>
    </location>
</feature>
<dbReference type="InterPro" id="IPR010827">
    <property type="entry name" value="BamA/TamA_POTRA"/>
</dbReference>
<protein>
    <submittedName>
        <fullName evidence="4">Outer membrane protein assembly factor</fullName>
    </submittedName>
</protein>
<organism evidence="4 5">
    <name type="scientific">Lacihabitans soyangensis</name>
    <dbReference type="NCBI Taxonomy" id="869394"/>
    <lineage>
        <taxon>Bacteria</taxon>
        <taxon>Pseudomonadati</taxon>
        <taxon>Bacteroidota</taxon>
        <taxon>Cytophagia</taxon>
        <taxon>Cytophagales</taxon>
        <taxon>Leadbetterellaceae</taxon>
        <taxon>Lacihabitans</taxon>
    </lineage>
</organism>
<gene>
    <name evidence="4" type="ORF">EGI31_05850</name>
</gene>
<dbReference type="Proteomes" id="UP001204144">
    <property type="component" value="Unassembled WGS sequence"/>
</dbReference>
<comment type="caution">
    <text evidence="4">The sequence shown here is derived from an EMBL/GenBank/DDBJ whole genome shotgun (WGS) entry which is preliminary data.</text>
</comment>
<evidence type="ECO:0000256" key="1">
    <source>
        <dbReference type="ARBA" id="ARBA00004370"/>
    </source>
</evidence>
<evidence type="ECO:0000313" key="5">
    <source>
        <dbReference type="Proteomes" id="UP001204144"/>
    </source>
</evidence>
<dbReference type="Gene3D" id="3.10.20.310">
    <property type="entry name" value="membrane protein fhac"/>
    <property type="match status" value="1"/>
</dbReference>
<dbReference type="PROSITE" id="PS51779">
    <property type="entry name" value="POTRA"/>
    <property type="match status" value="1"/>
</dbReference>
<name>A0AAE3H1C2_9BACT</name>